<reference evidence="4 5" key="2">
    <citation type="journal article" date="2013" name="PLoS Genet.">
        <title>Comparative genome structure, secondary metabolite, and effector coding capacity across Cochliobolus pathogens.</title>
        <authorList>
            <person name="Condon B.J."/>
            <person name="Leng Y."/>
            <person name="Wu D."/>
            <person name="Bushley K.E."/>
            <person name="Ohm R.A."/>
            <person name="Otillar R."/>
            <person name="Martin J."/>
            <person name="Schackwitz W."/>
            <person name="Grimwood J."/>
            <person name="MohdZainudin N."/>
            <person name="Xue C."/>
            <person name="Wang R."/>
            <person name="Manning V.A."/>
            <person name="Dhillon B."/>
            <person name="Tu Z.J."/>
            <person name="Steffenson B.J."/>
            <person name="Salamov A."/>
            <person name="Sun H."/>
            <person name="Lowry S."/>
            <person name="LaButti K."/>
            <person name="Han J."/>
            <person name="Copeland A."/>
            <person name="Lindquist E."/>
            <person name="Barry K."/>
            <person name="Schmutz J."/>
            <person name="Baker S.E."/>
            <person name="Ciuffetti L.M."/>
            <person name="Grigoriev I.V."/>
            <person name="Zhong S."/>
            <person name="Turgeon B.G."/>
        </authorList>
    </citation>
    <scope>NUCLEOTIDE SEQUENCE [LARGE SCALE GENOMIC DNA]</scope>
    <source>
        <strain evidence="5">28A</strain>
    </source>
</reference>
<feature type="region of interest" description="Disordered" evidence="2">
    <location>
        <begin position="792"/>
        <end position="890"/>
    </location>
</feature>
<organism evidence="4 5">
    <name type="scientific">Exserohilum turcicum (strain 28A)</name>
    <name type="common">Northern leaf blight fungus</name>
    <name type="synonym">Setosphaeria turcica</name>
    <dbReference type="NCBI Taxonomy" id="671987"/>
    <lineage>
        <taxon>Eukaryota</taxon>
        <taxon>Fungi</taxon>
        <taxon>Dikarya</taxon>
        <taxon>Ascomycota</taxon>
        <taxon>Pezizomycotina</taxon>
        <taxon>Dothideomycetes</taxon>
        <taxon>Pleosporomycetidae</taxon>
        <taxon>Pleosporales</taxon>
        <taxon>Pleosporineae</taxon>
        <taxon>Pleosporaceae</taxon>
        <taxon>Exserohilum</taxon>
    </lineage>
</organism>
<keyword evidence="3" id="KW-0472">Membrane</keyword>
<dbReference type="HOGENOM" id="CLU_324429_0_0_1"/>
<keyword evidence="1" id="KW-0175">Coiled coil</keyword>
<feature type="transmembrane region" description="Helical" evidence="3">
    <location>
        <begin position="175"/>
        <end position="194"/>
    </location>
</feature>
<feature type="coiled-coil region" evidence="1">
    <location>
        <begin position="453"/>
        <end position="480"/>
    </location>
</feature>
<feature type="region of interest" description="Disordered" evidence="2">
    <location>
        <begin position="694"/>
        <end position="737"/>
    </location>
</feature>
<feature type="transmembrane region" description="Helical" evidence="3">
    <location>
        <begin position="120"/>
        <end position="138"/>
    </location>
</feature>
<evidence type="ECO:0000313" key="5">
    <source>
        <dbReference type="Proteomes" id="UP000016935"/>
    </source>
</evidence>
<sequence>MSEAFESAQDYAQRYLLPIAVGSILAIPGAFLLLTGSTTLLQTVPCISLSASTSKLLPDSTATPSLLRTITSRPTTSSLILSADEGLVTSGVYRLIASTRNVLKATATPSADRYRSEARYELLSFAFTLPLLALIIAIRPRTPIFIVRQLPNSWATLFLHLLALFFCANPKLDRCDLLVLIFVMVAFDLFQQGLGERTLHEFNQPRDQTSSAETPDMETCSNHTSASMAIVAAKEHLAHRSTTSDTTLTTFDAKDREIVRLQRALTELKAAHRASEAQLRVSKEELFNVRETLNGTLAEYANLREELKVLKQNLGRDHQAIVYRKDIELFALRKGNEQKDQCIRDRDVKIEEMSRQHKAAIEVKDAQLRLMKERIISIERESSPRFTEEGEDGDHALEVRLLRVRKSSRASQHGEEDKDAIIARLREQLSAIPSVSDDIVNHQAELSRAWDVVEETKKALKKEREKRIQTQEQRDEAMVKLCEIEAQSGSRASTVAGRLPTINENDHDKNELEAIFDTTQEENIRLYAEVAALEKRLTDANSRTFAAVQECEALRSQLKMTKPNGGDVNTARPSVVHHVHLQRMEDQLVDLRDALKDKEDETRKLKKSLANKDLYVKEIQGELDAAATFHTQDQDEIERLKQSISELQATKYQLMLDRERLVTNRPRHRVISTERTDRTSARSSGATLIQELSAASNTPSENNAPPTTAQSVTVPEREGSIQQTPVRHLRSKSSHKAELNRWSLMSQNLPPPELREYKETRRKSSGFKEVMQKMVGGNKKEESIIRRALTPKDKNARTRPSTAASNVAVKPVRQTSANKVATSPVPQNVRAPKAMRKRPTNQRYYAEQEASDQENQVPERPHTMGANVPEKPKSRLHWGATNKLKRRSLL</sequence>
<dbReference type="GeneID" id="19398049"/>
<accession>R0KHI5</accession>
<dbReference type="eggNOG" id="ENOG502RFPC">
    <property type="taxonomic scope" value="Eukaryota"/>
</dbReference>
<feature type="transmembrane region" description="Helical" evidence="3">
    <location>
        <begin position="150"/>
        <end position="168"/>
    </location>
</feature>
<evidence type="ECO:0000256" key="1">
    <source>
        <dbReference type="SAM" id="Coils"/>
    </source>
</evidence>
<keyword evidence="3" id="KW-0812">Transmembrane</keyword>
<dbReference type="STRING" id="671987.R0KHI5"/>
<dbReference type="RefSeq" id="XP_008024028.1">
    <property type="nucleotide sequence ID" value="XM_008025837.1"/>
</dbReference>
<feature type="transmembrane region" description="Helical" evidence="3">
    <location>
        <begin position="15"/>
        <end position="34"/>
    </location>
</feature>
<evidence type="ECO:0000256" key="3">
    <source>
        <dbReference type="SAM" id="Phobius"/>
    </source>
</evidence>
<keyword evidence="3" id="KW-1133">Transmembrane helix</keyword>
<feature type="compositionally biased region" description="Polar residues" evidence="2">
    <location>
        <begin position="694"/>
        <end position="713"/>
    </location>
</feature>
<evidence type="ECO:0000313" key="4">
    <source>
        <dbReference type="EMBL" id="EOA88674.1"/>
    </source>
</evidence>
<protein>
    <submittedName>
        <fullName evidence="4">Uncharacterized protein</fullName>
    </submittedName>
</protein>
<feature type="compositionally biased region" description="Polar residues" evidence="2">
    <location>
        <begin position="813"/>
        <end position="826"/>
    </location>
</feature>
<name>R0KHI5_EXST2</name>
<evidence type="ECO:0000256" key="2">
    <source>
        <dbReference type="SAM" id="MobiDB-lite"/>
    </source>
</evidence>
<feature type="coiled-coil region" evidence="1">
    <location>
        <begin position="516"/>
        <end position="543"/>
    </location>
</feature>
<dbReference type="Proteomes" id="UP000016935">
    <property type="component" value="Unassembled WGS sequence"/>
</dbReference>
<feature type="coiled-coil region" evidence="1">
    <location>
        <begin position="251"/>
        <end position="313"/>
    </location>
</feature>
<dbReference type="OrthoDB" id="3789140at2759"/>
<dbReference type="EMBL" id="KB908537">
    <property type="protein sequence ID" value="EOA88674.1"/>
    <property type="molecule type" value="Genomic_DNA"/>
</dbReference>
<reference evidence="4 5" key="1">
    <citation type="journal article" date="2012" name="PLoS Pathog.">
        <title>Diverse lifestyles and strategies of plant pathogenesis encoded in the genomes of eighteen Dothideomycetes fungi.</title>
        <authorList>
            <person name="Ohm R.A."/>
            <person name="Feau N."/>
            <person name="Henrissat B."/>
            <person name="Schoch C.L."/>
            <person name="Horwitz B.A."/>
            <person name="Barry K.W."/>
            <person name="Condon B.J."/>
            <person name="Copeland A.C."/>
            <person name="Dhillon B."/>
            <person name="Glaser F."/>
            <person name="Hesse C.N."/>
            <person name="Kosti I."/>
            <person name="LaButti K."/>
            <person name="Lindquist E.A."/>
            <person name="Lucas S."/>
            <person name="Salamov A.A."/>
            <person name="Bradshaw R.E."/>
            <person name="Ciuffetti L."/>
            <person name="Hamelin R.C."/>
            <person name="Kema G.H.J."/>
            <person name="Lawrence C."/>
            <person name="Scott J.A."/>
            <person name="Spatafora J.W."/>
            <person name="Turgeon B.G."/>
            <person name="de Wit P.J.G.M."/>
            <person name="Zhong S."/>
            <person name="Goodwin S.B."/>
            <person name="Grigoriev I.V."/>
        </authorList>
    </citation>
    <scope>NUCLEOTIDE SEQUENCE [LARGE SCALE GENOMIC DNA]</scope>
    <source>
        <strain evidence="5">28A</strain>
    </source>
</reference>
<dbReference type="AlphaFoldDB" id="R0KHI5"/>
<proteinExistence type="predicted"/>
<feature type="coiled-coil region" evidence="1">
    <location>
        <begin position="581"/>
        <end position="650"/>
    </location>
</feature>
<gene>
    <name evidence="4" type="ORF">SETTUDRAFT_160535</name>
</gene>
<keyword evidence="5" id="KW-1185">Reference proteome</keyword>